<comment type="subcellular location">
    <subcellularLocation>
        <location evidence="1 9">Cell membrane</location>
        <topology evidence="1 9">Multi-pass membrane protein</topology>
    </subcellularLocation>
</comment>
<feature type="transmembrane region" description="Helical" evidence="9">
    <location>
        <begin position="240"/>
        <end position="259"/>
    </location>
</feature>
<evidence type="ECO:0000313" key="11">
    <source>
        <dbReference type="EMBL" id="PKG23252.1"/>
    </source>
</evidence>
<comment type="similarity">
    <text evidence="2 9">Belongs to the major facilitator superfamily. Bcr/CmlA family.</text>
</comment>
<gene>
    <name evidence="11" type="ORF">CWS01_12965</name>
</gene>
<evidence type="ECO:0000313" key="12">
    <source>
        <dbReference type="Proteomes" id="UP000233375"/>
    </source>
</evidence>
<evidence type="ECO:0000256" key="2">
    <source>
        <dbReference type="ARBA" id="ARBA00006236"/>
    </source>
</evidence>
<protein>
    <recommendedName>
        <fullName evidence="9">Bcr/CflA family efflux transporter</fullName>
    </recommendedName>
</protein>
<feature type="transmembrane region" description="Helical" evidence="9">
    <location>
        <begin position="125"/>
        <end position="144"/>
    </location>
</feature>
<evidence type="ECO:0000256" key="5">
    <source>
        <dbReference type="ARBA" id="ARBA00022475"/>
    </source>
</evidence>
<comment type="caution">
    <text evidence="9">Lacks conserved residue(s) required for the propagation of feature annotation.</text>
</comment>
<keyword evidence="6 9" id="KW-0812">Transmembrane</keyword>
<dbReference type="PANTHER" id="PTHR23502:SF132">
    <property type="entry name" value="POLYAMINE TRANSPORTER 2-RELATED"/>
    <property type="match status" value="1"/>
</dbReference>
<name>A0A2N0Z157_9BACI</name>
<evidence type="ECO:0000256" key="9">
    <source>
        <dbReference type="RuleBase" id="RU365088"/>
    </source>
</evidence>
<dbReference type="SUPFAM" id="SSF103473">
    <property type="entry name" value="MFS general substrate transporter"/>
    <property type="match status" value="1"/>
</dbReference>
<dbReference type="PANTHER" id="PTHR23502">
    <property type="entry name" value="MAJOR FACILITATOR SUPERFAMILY"/>
    <property type="match status" value="1"/>
</dbReference>
<reference evidence="11 12" key="1">
    <citation type="journal article" date="2003" name="Int. J. Syst. Evol. Microbiol.">
        <title>Bacillus nealsonii sp. nov., isolated from a spacecraft-assembly facility, whose spores are gamma-radiation resistant.</title>
        <authorList>
            <person name="Venkateswaran K."/>
            <person name="Kempf M."/>
            <person name="Chen F."/>
            <person name="Satomi M."/>
            <person name="Nicholson W."/>
            <person name="Kern R."/>
        </authorList>
    </citation>
    <scope>NUCLEOTIDE SEQUENCE [LARGE SCALE GENOMIC DNA]</scope>
    <source>
        <strain evidence="11 12">FO-92</strain>
    </source>
</reference>
<dbReference type="OrthoDB" id="9800416at2"/>
<keyword evidence="8 9" id="KW-0472">Membrane</keyword>
<comment type="similarity">
    <text evidence="3">Belongs to the major facilitator superfamily. TCR/Tet family.</text>
</comment>
<feature type="transmembrane region" description="Helical" evidence="9">
    <location>
        <begin position="205"/>
        <end position="225"/>
    </location>
</feature>
<comment type="caution">
    <text evidence="11">The sequence shown here is derived from an EMBL/GenBank/DDBJ whole genome shotgun (WGS) entry which is preliminary data.</text>
</comment>
<feature type="transmembrane region" description="Helical" evidence="9">
    <location>
        <begin position="360"/>
        <end position="380"/>
    </location>
</feature>
<dbReference type="PROSITE" id="PS00216">
    <property type="entry name" value="SUGAR_TRANSPORT_1"/>
    <property type="match status" value="1"/>
</dbReference>
<keyword evidence="7 9" id="KW-1133">Transmembrane helix</keyword>
<dbReference type="AlphaFoldDB" id="A0A2N0Z157"/>
<keyword evidence="12" id="KW-1185">Reference proteome</keyword>
<proteinExistence type="inferred from homology"/>
<dbReference type="InterPro" id="IPR001958">
    <property type="entry name" value="Tet-R_TetA/multi-R_MdtG-like"/>
</dbReference>
<dbReference type="InterPro" id="IPR036259">
    <property type="entry name" value="MFS_trans_sf"/>
</dbReference>
<dbReference type="EMBL" id="PISE01000027">
    <property type="protein sequence ID" value="PKG23252.1"/>
    <property type="molecule type" value="Genomic_DNA"/>
</dbReference>
<feature type="transmembrane region" description="Helical" evidence="9">
    <location>
        <begin position="37"/>
        <end position="54"/>
    </location>
</feature>
<dbReference type="InterPro" id="IPR011701">
    <property type="entry name" value="MFS"/>
</dbReference>
<dbReference type="GO" id="GO:1990961">
    <property type="term" value="P:xenobiotic detoxification by transmembrane export across the plasma membrane"/>
    <property type="evidence" value="ECO:0007669"/>
    <property type="project" value="InterPro"/>
</dbReference>
<organism evidence="11 12">
    <name type="scientific">Niallia nealsonii</name>
    <dbReference type="NCBI Taxonomy" id="115979"/>
    <lineage>
        <taxon>Bacteria</taxon>
        <taxon>Bacillati</taxon>
        <taxon>Bacillota</taxon>
        <taxon>Bacilli</taxon>
        <taxon>Bacillales</taxon>
        <taxon>Bacillaceae</taxon>
        <taxon>Niallia</taxon>
    </lineage>
</organism>
<dbReference type="InterPro" id="IPR005829">
    <property type="entry name" value="Sugar_transporter_CS"/>
</dbReference>
<dbReference type="PRINTS" id="PR01035">
    <property type="entry name" value="TCRTETA"/>
</dbReference>
<dbReference type="FunFam" id="1.20.1720.10:FF:000005">
    <property type="entry name" value="Bcr/CflA family efflux transporter"/>
    <property type="match status" value="1"/>
</dbReference>
<feature type="transmembrane region" description="Helical" evidence="9">
    <location>
        <begin position="334"/>
        <end position="354"/>
    </location>
</feature>
<dbReference type="GO" id="GO:0005886">
    <property type="term" value="C:plasma membrane"/>
    <property type="evidence" value="ECO:0007669"/>
    <property type="project" value="UniProtKB-SubCell"/>
</dbReference>
<dbReference type="InterPro" id="IPR020846">
    <property type="entry name" value="MFS_dom"/>
</dbReference>
<dbReference type="Proteomes" id="UP000233375">
    <property type="component" value="Unassembled WGS sequence"/>
</dbReference>
<dbReference type="GO" id="GO:0042910">
    <property type="term" value="F:xenobiotic transmembrane transporter activity"/>
    <property type="evidence" value="ECO:0007669"/>
    <property type="project" value="InterPro"/>
</dbReference>
<keyword evidence="5 9" id="KW-1003">Cell membrane</keyword>
<evidence type="ECO:0000256" key="6">
    <source>
        <dbReference type="ARBA" id="ARBA00022692"/>
    </source>
</evidence>
<dbReference type="InterPro" id="IPR004812">
    <property type="entry name" value="Efflux_drug-R_Bcr/CmlA"/>
</dbReference>
<evidence type="ECO:0000256" key="1">
    <source>
        <dbReference type="ARBA" id="ARBA00004651"/>
    </source>
</evidence>
<feature type="transmembrane region" description="Helical" evidence="9">
    <location>
        <begin position="298"/>
        <end position="322"/>
    </location>
</feature>
<evidence type="ECO:0000256" key="3">
    <source>
        <dbReference type="ARBA" id="ARBA00007520"/>
    </source>
</evidence>
<feature type="transmembrane region" description="Helical" evidence="9">
    <location>
        <begin position="271"/>
        <end position="292"/>
    </location>
</feature>
<dbReference type="Pfam" id="PF07690">
    <property type="entry name" value="MFS_1"/>
    <property type="match status" value="1"/>
</dbReference>
<feature type="transmembrane region" description="Helical" evidence="9">
    <location>
        <begin position="92"/>
        <end position="113"/>
    </location>
</feature>
<evidence type="ECO:0000256" key="8">
    <source>
        <dbReference type="ARBA" id="ARBA00023136"/>
    </source>
</evidence>
<dbReference type="PROSITE" id="PS50850">
    <property type="entry name" value="MFS"/>
    <property type="match status" value="1"/>
</dbReference>
<accession>A0A2N0Z157</accession>
<dbReference type="RefSeq" id="WP_101177692.1">
    <property type="nucleotide sequence ID" value="NZ_PISE01000027.1"/>
</dbReference>
<feature type="transmembrane region" description="Helical" evidence="9">
    <location>
        <begin position="66"/>
        <end position="86"/>
    </location>
</feature>
<dbReference type="NCBIfam" id="TIGR00710">
    <property type="entry name" value="efflux_Bcr_CflA"/>
    <property type="match status" value="1"/>
</dbReference>
<dbReference type="Gene3D" id="1.20.1720.10">
    <property type="entry name" value="Multidrug resistance protein D"/>
    <property type="match status" value="1"/>
</dbReference>
<keyword evidence="4 9" id="KW-0813">Transport</keyword>
<feature type="transmembrane region" description="Helical" evidence="9">
    <location>
        <begin position="156"/>
        <end position="175"/>
    </location>
</feature>
<sequence length="383" mass="40254">MILILGSLAAFGPLSIDMYLPALPSLAAEFHTTSGLAQLSLSFFLIGLAGGQLVAGPLSDSIGRRLPLLVGLILYMITSLLCVFSPSIYSLIFLRLLQGIAGSAGIVISRAVVRDLYSGTELTKFFALIALVNGAAPILAPVLGGQFLRFGTWQGIFILLSLIGLIMFISVRFYLPETLSAEKRVPGGLGNTLVTFKRILADRGFLGYALAQGFVMASMFSYISGSPFVVQDIFGASPQIYSLIFAVNGLGIVLATQITGRIAGRIEEKRLFVIGLMINVVSGICLVIASLLNAGLLWHLVPLFFVVSSVGVVTTTGFTLAMQTQGKNAGSASALLGVLSLLMGGLVSPLVGLLGNESTLSMTSVILGAGLCAIISYILLRKK</sequence>
<dbReference type="CDD" id="cd17320">
    <property type="entry name" value="MFS_MdfA_MDR_like"/>
    <property type="match status" value="1"/>
</dbReference>
<evidence type="ECO:0000256" key="4">
    <source>
        <dbReference type="ARBA" id="ARBA00022448"/>
    </source>
</evidence>
<evidence type="ECO:0000259" key="10">
    <source>
        <dbReference type="PROSITE" id="PS50850"/>
    </source>
</evidence>
<evidence type="ECO:0000256" key="7">
    <source>
        <dbReference type="ARBA" id="ARBA00022989"/>
    </source>
</evidence>
<feature type="domain" description="Major facilitator superfamily (MFS) profile" evidence="10">
    <location>
        <begin position="1"/>
        <end position="383"/>
    </location>
</feature>